<protein>
    <submittedName>
        <fullName evidence="1">Uncharacterized protein</fullName>
    </submittedName>
</protein>
<evidence type="ECO:0000313" key="2">
    <source>
        <dbReference type="Proteomes" id="UP000184203"/>
    </source>
</evidence>
<gene>
    <name evidence="1" type="ORF">SAMN05444342_0212</name>
</gene>
<keyword evidence="2" id="KW-1185">Reference proteome</keyword>
<name>A0A1M6NVC0_HALPU</name>
<dbReference type="Proteomes" id="UP000184203">
    <property type="component" value="Unassembled WGS sequence"/>
</dbReference>
<evidence type="ECO:0000313" key="1">
    <source>
        <dbReference type="EMBL" id="SHJ99591.1"/>
    </source>
</evidence>
<dbReference type="AlphaFoldDB" id="A0A1M6NVC0"/>
<proteinExistence type="predicted"/>
<organism evidence="1 2">
    <name type="scientific">Haladaptatus paucihalophilus DX253</name>
    <dbReference type="NCBI Taxonomy" id="797209"/>
    <lineage>
        <taxon>Archaea</taxon>
        <taxon>Methanobacteriati</taxon>
        <taxon>Methanobacteriota</taxon>
        <taxon>Stenosarchaea group</taxon>
        <taxon>Halobacteria</taxon>
        <taxon>Halobacteriales</taxon>
        <taxon>Haladaptataceae</taxon>
        <taxon>Haladaptatus</taxon>
    </lineage>
</organism>
<sequence>MDLCCEAHTIRTDMAEGNVTDAHTLELNYEYAQRNVDILSIWFECEPKKTVELLAENGIPLSPNDEGKFGSYYNFVRECVEAN</sequence>
<dbReference type="EMBL" id="FRAN01000001">
    <property type="protein sequence ID" value="SHJ99591.1"/>
    <property type="molecule type" value="Genomic_DNA"/>
</dbReference>
<accession>A0A1M6NVC0</accession>
<reference evidence="2" key="1">
    <citation type="submission" date="2016-11" db="EMBL/GenBank/DDBJ databases">
        <authorList>
            <person name="Varghese N."/>
            <person name="Submissions S."/>
        </authorList>
    </citation>
    <scope>NUCLEOTIDE SEQUENCE [LARGE SCALE GENOMIC DNA]</scope>
    <source>
        <strain evidence="2">DX253</strain>
    </source>
</reference>